<keyword evidence="1" id="KW-0812">Transmembrane</keyword>
<dbReference type="Proteomes" id="UP000516404">
    <property type="component" value="Chromosome"/>
</dbReference>
<evidence type="ECO:0008006" key="4">
    <source>
        <dbReference type="Google" id="ProtNLM"/>
    </source>
</evidence>
<keyword evidence="3" id="KW-1185">Reference proteome</keyword>
<feature type="transmembrane region" description="Helical" evidence="1">
    <location>
        <begin position="200"/>
        <end position="225"/>
    </location>
</feature>
<feature type="transmembrane region" description="Helical" evidence="1">
    <location>
        <begin position="84"/>
        <end position="104"/>
    </location>
</feature>
<dbReference type="AlphaFoldDB" id="A0A7H2BDE3"/>
<dbReference type="KEGG" id="rter:IDM49_10915"/>
<evidence type="ECO:0000256" key="1">
    <source>
        <dbReference type="SAM" id="Phobius"/>
    </source>
</evidence>
<gene>
    <name evidence="2" type="ORF">IDM49_10915</name>
</gene>
<feature type="transmembrane region" description="Helical" evidence="1">
    <location>
        <begin position="152"/>
        <end position="179"/>
    </location>
</feature>
<evidence type="ECO:0000313" key="2">
    <source>
        <dbReference type="EMBL" id="QNV37689.1"/>
    </source>
</evidence>
<accession>A0A7H2BDE3</accession>
<reference evidence="2 3" key="1">
    <citation type="submission" date="2020-09" db="EMBL/GenBank/DDBJ databases">
        <title>Investigation of environmental microbes.</title>
        <authorList>
            <person name="Ou Y."/>
            <person name="Kang Q."/>
        </authorList>
    </citation>
    <scope>NUCLEOTIDE SEQUENCE [LARGE SCALE GENOMIC DNA]</scope>
    <source>
        <strain evidence="2 3">KJZ-14</strain>
    </source>
</reference>
<feature type="transmembrane region" description="Helical" evidence="1">
    <location>
        <begin position="125"/>
        <end position="146"/>
    </location>
</feature>
<dbReference type="GeneID" id="96624750"/>
<feature type="transmembrane region" description="Helical" evidence="1">
    <location>
        <begin position="42"/>
        <end position="64"/>
    </location>
</feature>
<feature type="transmembrane region" description="Helical" evidence="1">
    <location>
        <begin position="6"/>
        <end position="30"/>
    </location>
</feature>
<keyword evidence="1" id="KW-0472">Membrane</keyword>
<proteinExistence type="predicted"/>
<dbReference type="EMBL" id="CP061539">
    <property type="protein sequence ID" value="QNV37689.1"/>
    <property type="molecule type" value="Genomic_DNA"/>
</dbReference>
<protein>
    <recommendedName>
        <fullName evidence="4">GAP family protein</fullName>
    </recommendedName>
</protein>
<keyword evidence="1" id="KW-1133">Transmembrane helix</keyword>
<sequence length="227" mass="24125">MDAFHYLLTVLPLSLGGFDPAPALIAAVFLANPAVRKPRASVLTFGAVLIGGTAVWGLVLSKVVGERIRDIPWHEIVHVLLHSGLWTVALKLAIAASLLVYAVISYRKRGREKEEKSRTAAGLMVVALGFVALVTSDVPFVATVALSSHQPFAVQVVGLSLWAIISQVPLFALCVAVALGQHGAFARWLEKVWTRVRPVVGVLIPAACALAALGLIVDVVVHLVLIT</sequence>
<evidence type="ECO:0000313" key="3">
    <source>
        <dbReference type="Proteomes" id="UP000516404"/>
    </source>
</evidence>
<dbReference type="RefSeq" id="WP_190724527.1">
    <property type="nucleotide sequence ID" value="NZ_CP061539.1"/>
</dbReference>
<name>A0A7H2BDE3_9MICC</name>
<organism evidence="2 3">
    <name type="scientific">Rothia terrae</name>
    <dbReference type="NCBI Taxonomy" id="396015"/>
    <lineage>
        <taxon>Bacteria</taxon>
        <taxon>Bacillati</taxon>
        <taxon>Actinomycetota</taxon>
        <taxon>Actinomycetes</taxon>
        <taxon>Micrococcales</taxon>
        <taxon>Micrococcaceae</taxon>
        <taxon>Rothia</taxon>
    </lineage>
</organism>